<dbReference type="Pfam" id="PF01012">
    <property type="entry name" value="ETF"/>
    <property type="match status" value="1"/>
</dbReference>
<dbReference type="SMART" id="SM00028">
    <property type="entry name" value="TPR"/>
    <property type="match status" value="4"/>
</dbReference>
<dbReference type="PANTHER" id="PTHR43153:SF1">
    <property type="entry name" value="ELECTRON TRANSFER FLAVOPROTEIN SUBUNIT ALPHA, MITOCHONDRIAL"/>
    <property type="match status" value="1"/>
</dbReference>
<dbReference type="AlphaFoldDB" id="A0AAV4ZWI9"/>
<evidence type="ECO:0000256" key="3">
    <source>
        <dbReference type="ARBA" id="ARBA00011355"/>
    </source>
</evidence>
<dbReference type="InterPro" id="IPR014729">
    <property type="entry name" value="Rossmann-like_a/b/a_fold"/>
</dbReference>
<keyword evidence="8" id="KW-0809">Transit peptide</keyword>
<dbReference type="InterPro" id="IPR014731">
    <property type="entry name" value="ETF_asu_C"/>
</dbReference>
<evidence type="ECO:0000256" key="5">
    <source>
        <dbReference type="ARBA" id="ARBA00022448"/>
    </source>
</evidence>
<dbReference type="InterPro" id="IPR019734">
    <property type="entry name" value="TPR_rpt"/>
</dbReference>
<dbReference type="SUPFAM" id="SSF52467">
    <property type="entry name" value="DHS-like NAD/FAD-binding domain"/>
    <property type="match status" value="1"/>
</dbReference>
<comment type="similarity">
    <text evidence="2">Belongs to the ETF alpha-subunit/FixB family.</text>
</comment>
<dbReference type="InterPro" id="IPR011990">
    <property type="entry name" value="TPR-like_helical_dom_sf"/>
</dbReference>
<comment type="subunit">
    <text evidence="3">Heterodimer of an alpha and a beta subunit.</text>
</comment>
<evidence type="ECO:0000256" key="10">
    <source>
        <dbReference type="ARBA" id="ARBA00023128"/>
    </source>
</evidence>
<evidence type="ECO:0000259" key="14">
    <source>
        <dbReference type="SMART" id="SM00893"/>
    </source>
</evidence>
<reference evidence="15" key="1">
    <citation type="submission" date="2021-10" db="EMBL/GenBank/DDBJ databases">
        <title>De novo Genome Assembly of Clathrus columnatus (Basidiomycota, Fungi) Using Illumina and Nanopore Sequence Data.</title>
        <authorList>
            <person name="Ogiso-Tanaka E."/>
            <person name="Itagaki H."/>
            <person name="Hosoya T."/>
            <person name="Hosaka K."/>
        </authorList>
    </citation>
    <scope>NUCLEOTIDE SEQUENCE</scope>
    <source>
        <strain evidence="15">MO-923</strain>
    </source>
</reference>
<comment type="subcellular location">
    <subcellularLocation>
        <location evidence="1">Mitochondrion matrix</location>
    </subcellularLocation>
</comment>
<feature type="repeat" description="TPR" evidence="12">
    <location>
        <begin position="529"/>
        <end position="562"/>
    </location>
</feature>
<dbReference type="PROSITE" id="PS00696">
    <property type="entry name" value="ETF_ALPHA"/>
    <property type="match status" value="1"/>
</dbReference>
<evidence type="ECO:0000313" key="16">
    <source>
        <dbReference type="Proteomes" id="UP001050691"/>
    </source>
</evidence>
<keyword evidence="7" id="KW-0274">FAD</keyword>
<evidence type="ECO:0000313" key="15">
    <source>
        <dbReference type="EMBL" id="GJJ06241.1"/>
    </source>
</evidence>
<dbReference type="InterPro" id="IPR018206">
    <property type="entry name" value="ETF_asu_C_CS"/>
</dbReference>
<feature type="region of interest" description="Disordered" evidence="13">
    <location>
        <begin position="1"/>
        <end position="22"/>
    </location>
</feature>
<comment type="caution">
    <text evidence="15">The sequence shown here is derived from an EMBL/GenBank/DDBJ whole genome shotgun (WGS) entry which is preliminary data.</text>
</comment>
<keyword evidence="5" id="KW-0813">Transport</keyword>
<evidence type="ECO:0000256" key="11">
    <source>
        <dbReference type="ARBA" id="ARBA00025416"/>
    </source>
</evidence>
<evidence type="ECO:0000256" key="12">
    <source>
        <dbReference type="PROSITE-ProRule" id="PRU00339"/>
    </source>
</evidence>
<dbReference type="InterPro" id="IPR001308">
    <property type="entry name" value="ETF_a/FixB"/>
</dbReference>
<evidence type="ECO:0000256" key="7">
    <source>
        <dbReference type="ARBA" id="ARBA00022827"/>
    </source>
</evidence>
<proteinExistence type="inferred from homology"/>
<dbReference type="Gene3D" id="1.25.40.10">
    <property type="entry name" value="Tetratricopeptide repeat domain"/>
    <property type="match status" value="1"/>
</dbReference>
<accession>A0AAV4ZWI9</accession>
<dbReference type="Gene3D" id="3.40.50.1220">
    <property type="entry name" value="TPP-binding domain"/>
    <property type="match status" value="1"/>
</dbReference>
<evidence type="ECO:0000256" key="4">
    <source>
        <dbReference type="ARBA" id="ARBA00020656"/>
    </source>
</evidence>
<dbReference type="Gene3D" id="3.40.50.620">
    <property type="entry name" value="HUPs"/>
    <property type="match status" value="1"/>
</dbReference>
<dbReference type="Pfam" id="PF13432">
    <property type="entry name" value="TPR_16"/>
    <property type="match status" value="1"/>
</dbReference>
<feature type="domain" description="Electron transfer flavoprotein alpha/beta-subunit N-terminal" evidence="14">
    <location>
        <begin position="617"/>
        <end position="804"/>
    </location>
</feature>
<evidence type="ECO:0000256" key="2">
    <source>
        <dbReference type="ARBA" id="ARBA00005817"/>
    </source>
</evidence>
<dbReference type="PROSITE" id="PS50005">
    <property type="entry name" value="TPR"/>
    <property type="match status" value="3"/>
</dbReference>
<organism evidence="15 16">
    <name type="scientific">Clathrus columnatus</name>
    <dbReference type="NCBI Taxonomy" id="1419009"/>
    <lineage>
        <taxon>Eukaryota</taxon>
        <taxon>Fungi</taxon>
        <taxon>Dikarya</taxon>
        <taxon>Basidiomycota</taxon>
        <taxon>Agaricomycotina</taxon>
        <taxon>Agaricomycetes</taxon>
        <taxon>Phallomycetidae</taxon>
        <taxon>Phallales</taxon>
        <taxon>Clathraceae</taxon>
        <taxon>Clathrus</taxon>
    </lineage>
</organism>
<dbReference type="FunFam" id="3.40.50.1220:FF:000001">
    <property type="entry name" value="Electron transfer flavoprotein, alpha subunit"/>
    <property type="match status" value="1"/>
</dbReference>
<dbReference type="SUPFAM" id="SSF48452">
    <property type="entry name" value="TPR-like"/>
    <property type="match status" value="1"/>
</dbReference>
<keyword evidence="16" id="KW-1185">Reference proteome</keyword>
<dbReference type="SMART" id="SM00893">
    <property type="entry name" value="ETF"/>
    <property type="match status" value="1"/>
</dbReference>
<dbReference type="CDD" id="cd01715">
    <property type="entry name" value="ETF_alpha"/>
    <property type="match status" value="1"/>
</dbReference>
<dbReference type="SUPFAM" id="SSF52402">
    <property type="entry name" value="Adenine nucleotide alpha hydrolases-like"/>
    <property type="match status" value="1"/>
</dbReference>
<dbReference type="GO" id="GO:0009055">
    <property type="term" value="F:electron transfer activity"/>
    <property type="evidence" value="ECO:0007669"/>
    <property type="project" value="InterPro"/>
</dbReference>
<feature type="repeat" description="TPR" evidence="12">
    <location>
        <begin position="461"/>
        <end position="494"/>
    </location>
</feature>
<feature type="repeat" description="TPR" evidence="12">
    <location>
        <begin position="495"/>
        <end position="528"/>
    </location>
</feature>
<keyword evidence="6" id="KW-0285">Flavoprotein</keyword>
<keyword evidence="9" id="KW-0249">Electron transport</keyword>
<evidence type="ECO:0000256" key="6">
    <source>
        <dbReference type="ARBA" id="ARBA00022630"/>
    </source>
</evidence>
<name>A0AAV4ZWI9_9AGAM</name>
<keyword evidence="12" id="KW-0802">TPR repeat</keyword>
<dbReference type="PANTHER" id="PTHR43153">
    <property type="entry name" value="ELECTRON TRANSFER FLAVOPROTEIN ALPHA"/>
    <property type="match status" value="1"/>
</dbReference>
<dbReference type="Proteomes" id="UP001050691">
    <property type="component" value="Unassembled WGS sequence"/>
</dbReference>
<dbReference type="EMBL" id="BPWL01000001">
    <property type="protein sequence ID" value="GJJ06241.1"/>
    <property type="molecule type" value="Genomic_DNA"/>
</dbReference>
<dbReference type="InterPro" id="IPR029035">
    <property type="entry name" value="DHS-like_NAD/FAD-binding_dom"/>
</dbReference>
<evidence type="ECO:0000256" key="9">
    <source>
        <dbReference type="ARBA" id="ARBA00022982"/>
    </source>
</evidence>
<dbReference type="GO" id="GO:0050660">
    <property type="term" value="F:flavin adenine dinucleotide binding"/>
    <property type="evidence" value="ECO:0007669"/>
    <property type="project" value="InterPro"/>
</dbReference>
<dbReference type="InterPro" id="IPR033947">
    <property type="entry name" value="ETF_alpha_N"/>
</dbReference>
<evidence type="ECO:0000256" key="13">
    <source>
        <dbReference type="SAM" id="MobiDB-lite"/>
    </source>
</evidence>
<gene>
    <name evidence="15" type="ORF">Clacol_000432</name>
</gene>
<keyword evidence="10" id="KW-0496">Mitochondrion</keyword>
<evidence type="ECO:0000256" key="1">
    <source>
        <dbReference type="ARBA" id="ARBA00004305"/>
    </source>
</evidence>
<evidence type="ECO:0000256" key="8">
    <source>
        <dbReference type="ARBA" id="ARBA00022946"/>
    </source>
</evidence>
<protein>
    <recommendedName>
        <fullName evidence="4">Probable electron transfer flavoprotein subunit alpha, mitochondrial</fullName>
    </recommendedName>
</protein>
<dbReference type="InterPro" id="IPR014730">
    <property type="entry name" value="ETF_a/b_N"/>
</dbReference>
<comment type="function">
    <text evidence="11">The electron transfer flavoprotein serves as a specific electron acceptor for several dehydrogenases, including five acyl-CoA dehydrogenases, glutaryl-CoA and sarcosine dehydrogenase. It transfers the electrons to the main mitochondrial respiratory chain via ETF-ubiquinone oxidoreductase (ETF dehydrogenase).</text>
</comment>
<dbReference type="Pfam" id="PF00766">
    <property type="entry name" value="ETF_alpha"/>
    <property type="match status" value="1"/>
</dbReference>
<sequence length="937" mass="102745">MQKVTEASNEIDGPSSSKLHHLPPSAIRNVADASMARQFFDGSGMSRPDFQRAISMNMHQANSELNQLQPQFPIANIPNFESLAWARNSASSAPPQLQHLQKSQWSEEFGQSVPQNVAPQMSQSELHVSTFRPMSHGGVYIPILNSNMDVLSTRQINWDEEFSRVDVKGKGKATEVDLEEAFNRAAALAPKEQSRIVEIKDDNESLEAAFERTTINDGTVLPEDKEKSEFERIWDQLQNSELPPATEDMAKWEAEFNDLMQSQRDDLEFANNMETAWKDSVNSEQTAQRFDEDGIPILEPYQFEADNPFMDQPISHLTQAKQLLERNGSLTEVALLLEAAIQKGELGQGDYEAWVLLGEVRSMDEREDQAMRALTEGVRRSQESGQSGEGMISLAISYTNESFERASHATLLRWLIAKYGQSLPDEFKGSLPKAPWASLQQATDAFLTIARQQHGRGELDPDVQIGLGVLFYTNAEFDKAKDCFEAALSARPQDYLLWNRLGSCLSNGSKPEEALGVYREALRLHPTYTRAIYNVGVACLNIGAYKEAAEHFLTALSMQESAASEKSEQLWHTLRKCLLSMGRHDLAEAAKPGQLLDRFKNEGASVRRYASSLHTNTLVYLEHHNGELDHGSLSALTAARELGGNVTGLVLSKPEFISDIIEKAKKLKGLNTLLHASSPLYTPPLPEAVAPLIRELLSSSSFSHVVSAHSSSARGILPRVAATMDLPAISDVISFTHDSSSNSTTFIRPIYAGNALTSVRAPESVPIKIFSIRATSFKAAEYGGEAAEVRSVDAVEVPDIPSRHIKTEVTKSDRPDLGSASRVISGGRALKDAETFQKILYPLADLLGAAVGASRAAVDAGYADNSLQVGQTGKVVAPELYMAIGISGAIQHLAGMKDSKMIVAINKDSDAPIFQVADLGLVADLYEVVPDLINKLK</sequence>
<dbReference type="GO" id="GO:0005759">
    <property type="term" value="C:mitochondrial matrix"/>
    <property type="evidence" value="ECO:0007669"/>
    <property type="project" value="UniProtKB-SubCell"/>
</dbReference>
<dbReference type="GO" id="GO:0033539">
    <property type="term" value="P:fatty acid beta-oxidation using acyl-CoA dehydrogenase"/>
    <property type="evidence" value="ECO:0007669"/>
    <property type="project" value="TreeGrafter"/>
</dbReference>